<dbReference type="PANTHER" id="PTHR43103:SF3">
    <property type="entry name" value="ADP-L-GLYCERO-D-MANNO-HEPTOSE-6-EPIMERASE"/>
    <property type="match status" value="1"/>
</dbReference>
<proteinExistence type="predicted"/>
<dbReference type="RefSeq" id="WP_218286698.1">
    <property type="nucleotide sequence ID" value="NZ_CP076448.1"/>
</dbReference>
<dbReference type="Proteomes" id="UP000694001">
    <property type="component" value="Chromosome"/>
</dbReference>
<sequence length="327" mass="34819">MRVTITGAAGFLGRKVAGRLALEGKLGAREITAMTLFDLVPPKAPEGARFPVTCLAGDIADPAHTARLAERDTGVVFHLAAVVSAQAEADFDLGWRVNLDGTRAVLEACRRAGSRPRVVFTSSVASFSGGQQAVVGDTTRPVPGNSYGAQKAAGELLVHDYSRKGFIDGVSMRLPTVVVRPGRPNRAASSFASSILREPFLGEEAALPVPEDFALWIASPRAATDWLIHAAAMDTRALGLDRGINPPGLTVTVREMLEVLRSVGGHDAMRLISRVDDPEVAAIVGTWPARFDHARALALGFRTHEGLEAVVRAFLEDDLAETRAMRG</sequence>
<evidence type="ECO:0000256" key="1">
    <source>
        <dbReference type="ARBA" id="ARBA00022857"/>
    </source>
</evidence>
<dbReference type="EMBL" id="CP076448">
    <property type="protein sequence ID" value="QXM25642.1"/>
    <property type="molecule type" value="Genomic_DNA"/>
</dbReference>
<accession>A0A975YKN5</accession>
<evidence type="ECO:0000313" key="3">
    <source>
        <dbReference type="EMBL" id="QXM25642.1"/>
    </source>
</evidence>
<name>A0A975YKN5_9PROT</name>
<organism evidence="3 4">
    <name type="scientific">Elioraea tepida</name>
    <dbReference type="NCBI Taxonomy" id="2843330"/>
    <lineage>
        <taxon>Bacteria</taxon>
        <taxon>Pseudomonadati</taxon>
        <taxon>Pseudomonadota</taxon>
        <taxon>Alphaproteobacteria</taxon>
        <taxon>Acetobacterales</taxon>
        <taxon>Elioraeaceae</taxon>
        <taxon>Elioraea</taxon>
    </lineage>
</organism>
<protein>
    <submittedName>
        <fullName evidence="3">SDR family oxidoreductase</fullName>
    </submittedName>
</protein>
<dbReference type="AlphaFoldDB" id="A0A975YKN5"/>
<dbReference type="InterPro" id="IPR050005">
    <property type="entry name" value="DenD"/>
</dbReference>
<reference evidence="3" key="1">
    <citation type="submission" date="2021-06" db="EMBL/GenBank/DDBJ databases">
        <title>Elioraea tepida, sp. nov., a moderately thermophilic aerobic anoxygenic phototrophic bacterium isolated from an alkaline siliceous hot spring mat community in Yellowstone National Park, WY, USA.</title>
        <authorList>
            <person name="Saini M.K."/>
            <person name="Yoshida S."/>
            <person name="Sebastian A."/>
            <person name="Hirose S."/>
            <person name="Hara E."/>
            <person name="Tamaki H."/>
            <person name="Soulier N.T."/>
            <person name="Albert I."/>
            <person name="Hanada S."/>
            <person name="Bryant D.A."/>
            <person name="Tank M."/>
        </authorList>
    </citation>
    <scope>NUCLEOTIDE SEQUENCE</scope>
    <source>
        <strain evidence="3">MS-P2</strain>
    </source>
</reference>
<keyword evidence="1" id="KW-0521">NADP</keyword>
<dbReference type="NCBIfam" id="NF043036">
    <property type="entry name" value="ErythonDh"/>
    <property type="match status" value="1"/>
</dbReference>
<dbReference type="Pfam" id="PF01370">
    <property type="entry name" value="Epimerase"/>
    <property type="match status" value="1"/>
</dbReference>
<gene>
    <name evidence="3" type="ORF">KO353_05385</name>
</gene>
<evidence type="ECO:0000313" key="4">
    <source>
        <dbReference type="Proteomes" id="UP000694001"/>
    </source>
</evidence>
<dbReference type="CDD" id="cd05238">
    <property type="entry name" value="Gne_like_SDR_e"/>
    <property type="match status" value="1"/>
</dbReference>
<dbReference type="PANTHER" id="PTHR43103">
    <property type="entry name" value="NUCLEOSIDE-DIPHOSPHATE-SUGAR EPIMERASE"/>
    <property type="match status" value="1"/>
</dbReference>
<dbReference type="GO" id="GO:0016491">
    <property type="term" value="F:oxidoreductase activity"/>
    <property type="evidence" value="ECO:0007669"/>
    <property type="project" value="InterPro"/>
</dbReference>
<feature type="domain" description="NAD-dependent epimerase/dehydratase" evidence="2">
    <location>
        <begin position="3"/>
        <end position="197"/>
    </location>
</feature>
<dbReference type="InterPro" id="IPR001509">
    <property type="entry name" value="Epimerase_deHydtase"/>
</dbReference>
<keyword evidence="4" id="KW-1185">Reference proteome</keyword>
<dbReference type="KEGG" id="elio:KO353_05385"/>
<evidence type="ECO:0000259" key="2">
    <source>
        <dbReference type="Pfam" id="PF01370"/>
    </source>
</evidence>